<accession>A0ABQ4MJG6</accession>
<reference evidence="1 2" key="1">
    <citation type="submission" date="2021-03" db="EMBL/GenBank/DDBJ databases">
        <title>Antimicrobial resistance genes in bacteria isolated from Japanese honey, and their potential for conferring macrolide and lincosamide resistance in the American foulbrood pathogen Paenibacillus larvae.</title>
        <authorList>
            <person name="Okamoto M."/>
            <person name="Kumagai M."/>
            <person name="Kanamori H."/>
            <person name="Takamatsu D."/>
        </authorList>
    </citation>
    <scope>NUCLEOTIDE SEQUENCE [LARGE SCALE GENOMIC DNA]</scope>
    <source>
        <strain evidence="1 2">J42TS3</strain>
    </source>
</reference>
<evidence type="ECO:0000313" key="2">
    <source>
        <dbReference type="Proteomes" id="UP000679992"/>
    </source>
</evidence>
<proteinExistence type="predicted"/>
<protein>
    <submittedName>
        <fullName evidence="1">Uncharacterized protein</fullName>
    </submittedName>
</protein>
<dbReference type="EMBL" id="BOSL01000032">
    <property type="protein sequence ID" value="GIP56134.1"/>
    <property type="molecule type" value="Genomic_DNA"/>
</dbReference>
<organism evidence="1 2">
    <name type="scientific">Paenibacillus vini</name>
    <dbReference type="NCBI Taxonomy" id="1476024"/>
    <lineage>
        <taxon>Bacteria</taxon>
        <taxon>Bacillati</taxon>
        <taxon>Bacillota</taxon>
        <taxon>Bacilli</taxon>
        <taxon>Bacillales</taxon>
        <taxon>Paenibacillaceae</taxon>
        <taxon>Paenibacillus</taxon>
    </lineage>
</organism>
<name>A0ABQ4MJG6_9BACL</name>
<comment type="caution">
    <text evidence="1">The sequence shown here is derived from an EMBL/GenBank/DDBJ whole genome shotgun (WGS) entry which is preliminary data.</text>
</comment>
<gene>
    <name evidence="1" type="ORF">J42TS3_51690</name>
</gene>
<dbReference type="Proteomes" id="UP000679992">
    <property type="component" value="Unassembled WGS sequence"/>
</dbReference>
<keyword evidence="2" id="KW-1185">Reference proteome</keyword>
<sequence>MFRMIAEGGDYKSRILFGEREVFPGRGQIHGHAYQSNSSQFGCFFNKPMLDGLLVKVKMDMSVDKREAIIGAGPRCGVK</sequence>
<evidence type="ECO:0000313" key="1">
    <source>
        <dbReference type="EMBL" id="GIP56134.1"/>
    </source>
</evidence>